<accession>A0AAW5WSU2</accession>
<evidence type="ECO:0000313" key="2">
    <source>
        <dbReference type="EMBL" id="MCZ3667761.1"/>
    </source>
</evidence>
<feature type="transmembrane region" description="Helical" evidence="1">
    <location>
        <begin position="325"/>
        <end position="348"/>
    </location>
</feature>
<name>A0AAW5WSU2_9LACO</name>
<feature type="transmembrane region" description="Helical" evidence="1">
    <location>
        <begin position="73"/>
        <end position="91"/>
    </location>
</feature>
<comment type="caution">
    <text evidence="2">The sequence shown here is derived from an EMBL/GenBank/DDBJ whole genome shotgun (WGS) entry which is preliminary data.</text>
</comment>
<evidence type="ECO:0008006" key="4">
    <source>
        <dbReference type="Google" id="ProtNLM"/>
    </source>
</evidence>
<feature type="transmembrane region" description="Helical" evidence="1">
    <location>
        <begin position="12"/>
        <end position="40"/>
    </location>
</feature>
<reference evidence="2" key="1">
    <citation type="submission" date="2022-01" db="EMBL/GenBank/DDBJ databases">
        <title>VMRC isolate genome collection.</title>
        <authorList>
            <person name="France M."/>
            <person name="Rutt L."/>
            <person name="Humphrys M."/>
            <person name="Ravel J."/>
        </authorList>
    </citation>
    <scope>NUCLEOTIDE SEQUENCE</scope>
    <source>
        <strain evidence="2">C0048A1</strain>
    </source>
</reference>
<feature type="transmembrane region" description="Helical" evidence="1">
    <location>
        <begin position="111"/>
        <end position="138"/>
    </location>
</feature>
<dbReference type="Proteomes" id="UP001212401">
    <property type="component" value="Unassembled WGS sequence"/>
</dbReference>
<dbReference type="EMBL" id="JAKHPH010000012">
    <property type="protein sequence ID" value="MCZ3667761.1"/>
    <property type="molecule type" value="Genomic_DNA"/>
</dbReference>
<proteinExistence type="predicted"/>
<protein>
    <recommendedName>
        <fullName evidence="4">O-antigen ligase family protein</fullName>
    </recommendedName>
</protein>
<feature type="transmembrane region" description="Helical" evidence="1">
    <location>
        <begin position="369"/>
        <end position="393"/>
    </location>
</feature>
<keyword evidence="1" id="KW-0472">Membrane</keyword>
<evidence type="ECO:0000256" key="1">
    <source>
        <dbReference type="SAM" id="Phobius"/>
    </source>
</evidence>
<dbReference type="AlphaFoldDB" id="A0AAW5WSU2"/>
<evidence type="ECO:0000313" key="3">
    <source>
        <dbReference type="Proteomes" id="UP001212401"/>
    </source>
</evidence>
<keyword evidence="1" id="KW-0812">Transmembrane</keyword>
<sequence length="417" mass="47229">MTIKHASWFSIPGISVLLIFLNALIPMPVLVGIQFIILMYNLKRIRIIYSIALALAIVFFQSYFAVMMGTDTFILFLQQFVSICITAAYWFTFVNDSNMFVYLHLYKQLAIFTAFVSIFQYLMSLIGMSSLATMAWLIKDQARTPVGRSAAFLNEPSYCALVLFPLVFFGIYQFFGRYKALQTFKLKPWELVVIFAGFLFTGSSSGFFGVVISILVILLEYRAGYKQLLILLITIACLGMVYNKVSFIHQRLNDTIGLIMGKGSLGSVNLSTQSLVVNKNIAVDSFIASHGLGGGMGSHPISYDHFVSQYGPNIALQNNFDANSLMLRIISELGIAGIILLVGLLYYYRFRKNSPTTVYKIVSRMCLCYIIMRLFRFGHYFDCGLYMFIAMYYQCYRNSKQNNLLIENGKLKNAKKG</sequence>
<feature type="transmembrane region" description="Helical" evidence="1">
    <location>
        <begin position="228"/>
        <end position="245"/>
    </location>
</feature>
<feature type="transmembrane region" description="Helical" evidence="1">
    <location>
        <begin position="195"/>
        <end position="221"/>
    </location>
</feature>
<feature type="transmembrane region" description="Helical" evidence="1">
    <location>
        <begin position="46"/>
        <end position="66"/>
    </location>
</feature>
<feature type="transmembrane region" description="Helical" evidence="1">
    <location>
        <begin position="158"/>
        <end position="175"/>
    </location>
</feature>
<organism evidence="2 3">
    <name type="scientific">Limosilactobacillus vaginalis</name>
    <dbReference type="NCBI Taxonomy" id="1633"/>
    <lineage>
        <taxon>Bacteria</taxon>
        <taxon>Bacillati</taxon>
        <taxon>Bacillota</taxon>
        <taxon>Bacilli</taxon>
        <taxon>Lactobacillales</taxon>
        <taxon>Lactobacillaceae</taxon>
        <taxon>Limosilactobacillus</taxon>
    </lineage>
</organism>
<keyword evidence="1" id="KW-1133">Transmembrane helix</keyword>
<gene>
    <name evidence="2" type="ORF">L2724_05610</name>
</gene>
<dbReference type="RefSeq" id="WP_269295995.1">
    <property type="nucleotide sequence ID" value="NZ_CALVCD010000007.1"/>
</dbReference>